<sequence length="74" mass="8620">MFSLLVTLGLVEGLLGGLLDHPFKRMFNLGPEGIDAFLLLLVPLPLSWPFYVAFAKFHRASHSFRSRYRFRWRP</sequence>
<accession>A0ABY9YJW2</accession>
<keyword evidence="1" id="KW-0472">Membrane</keyword>
<reference evidence="2 3" key="1">
    <citation type="submission" date="2022-12" db="EMBL/GenBank/DDBJ databases">
        <title>Two new species, Stenotrophomonas aracearum and Stenotrophomonas oahuensis, isolated from Anthurium (Araceae family) in Hawaii.</title>
        <authorList>
            <person name="Chunag S.C."/>
            <person name="Dobhal S."/>
            <person name="Alvarez A."/>
            <person name="Arif M."/>
        </authorList>
    </citation>
    <scope>NUCLEOTIDE SEQUENCE [LARGE SCALE GENOMIC DNA]</scope>
    <source>
        <strain evidence="2 3">A5588</strain>
    </source>
</reference>
<evidence type="ECO:0000256" key="1">
    <source>
        <dbReference type="SAM" id="Phobius"/>
    </source>
</evidence>
<dbReference type="Proteomes" id="UP001305421">
    <property type="component" value="Chromosome"/>
</dbReference>
<keyword evidence="3" id="KW-1185">Reference proteome</keyword>
<keyword evidence="1" id="KW-0812">Transmembrane</keyword>
<evidence type="ECO:0000313" key="2">
    <source>
        <dbReference type="EMBL" id="WNH50564.1"/>
    </source>
</evidence>
<proteinExistence type="predicted"/>
<name>A0ABY9YJW2_9GAMM</name>
<keyword evidence="1" id="KW-1133">Transmembrane helix</keyword>
<dbReference type="EMBL" id="CP115543">
    <property type="protein sequence ID" value="WNH50564.1"/>
    <property type="molecule type" value="Genomic_DNA"/>
</dbReference>
<dbReference type="RefSeq" id="WP_311184604.1">
    <property type="nucleotide sequence ID" value="NZ_CP115543.1"/>
</dbReference>
<gene>
    <name evidence="2" type="ORF">PDM28_09865</name>
</gene>
<protein>
    <submittedName>
        <fullName evidence="2">Uncharacterized protein</fullName>
    </submittedName>
</protein>
<organism evidence="2 3">
    <name type="scientific">Stenotrophomonas aracearum</name>
    <dbReference type="NCBI Taxonomy" id="3003272"/>
    <lineage>
        <taxon>Bacteria</taxon>
        <taxon>Pseudomonadati</taxon>
        <taxon>Pseudomonadota</taxon>
        <taxon>Gammaproteobacteria</taxon>
        <taxon>Lysobacterales</taxon>
        <taxon>Lysobacteraceae</taxon>
        <taxon>Stenotrophomonas</taxon>
    </lineage>
</organism>
<evidence type="ECO:0000313" key="3">
    <source>
        <dbReference type="Proteomes" id="UP001305421"/>
    </source>
</evidence>
<feature type="transmembrane region" description="Helical" evidence="1">
    <location>
        <begin position="36"/>
        <end position="57"/>
    </location>
</feature>